<sequence>MVSRTIWSLPDEVFGRILRYAQIEDLKGFALTCSAALKVASPILYRTIYFELEGAEVAPDEDGEFVYTSKYQDSELRTVEAVLETSARTLAYTKVLDVFSPRFSPHGHMNQGLTEARIRRDNFMIRAIVRKLAEADSLRIIRVPPHIQISLKTLDYILRSLSNIRLFKIGNIAVVDDADPEVGVRIAREENNKPLSIPWVELVQFDTEAIPAILQTLRRMSQSLQGLNIQPVSGRELQNWRVENEDGIAKFITHNREFDFKKDPDPMVEEMKGENRKISLPALQELWISAMDNYQDIADILGYLMTDCKKLTHIRLEFCYSPENLLRGLAKTNASTLQCLRMLKCSWDNEINPNSLDAVLPQLAPLKTLVLSNLNNWDMRTVFHHRLSLKQLWLQCHASEQKCQSHFGCHMAADLFSEGLEYQFTSEAWPCLEELAIQYVAWEKIPMMHTLKALRVLSDLCLKSDCETMEDYTLKMRTYVETLWETSLQQHSKTPALQLMIGAFDGTEVYFIIESQDSKPIITIYPQNDFLKVFQVKPMPFLLDGCEDGEPGRIFDNRGWHEYMRSLSRQNLYETFTESSADPKWDLF</sequence>
<proteinExistence type="predicted"/>
<protein>
    <recommendedName>
        <fullName evidence="1">F-box domain-containing protein</fullName>
    </recommendedName>
</protein>
<keyword evidence="3" id="KW-1185">Reference proteome</keyword>
<organism evidence="2 3">
    <name type="scientific">Orbilia blumenaviensis</name>
    <dbReference type="NCBI Taxonomy" id="1796055"/>
    <lineage>
        <taxon>Eukaryota</taxon>
        <taxon>Fungi</taxon>
        <taxon>Dikarya</taxon>
        <taxon>Ascomycota</taxon>
        <taxon>Pezizomycotina</taxon>
        <taxon>Orbiliomycetes</taxon>
        <taxon>Orbiliales</taxon>
        <taxon>Orbiliaceae</taxon>
        <taxon>Orbilia</taxon>
    </lineage>
</organism>
<feature type="domain" description="F-box" evidence="1">
    <location>
        <begin position="3"/>
        <end position="52"/>
    </location>
</feature>
<dbReference type="AlphaFoldDB" id="A0AAV9UM01"/>
<evidence type="ECO:0000259" key="1">
    <source>
        <dbReference type="PROSITE" id="PS50181"/>
    </source>
</evidence>
<dbReference type="EMBL" id="JAVHNS010000010">
    <property type="protein sequence ID" value="KAK6342179.1"/>
    <property type="molecule type" value="Genomic_DNA"/>
</dbReference>
<dbReference type="Proteomes" id="UP001373714">
    <property type="component" value="Unassembled WGS sequence"/>
</dbReference>
<dbReference type="InterPro" id="IPR032675">
    <property type="entry name" value="LRR_dom_sf"/>
</dbReference>
<dbReference type="PROSITE" id="PS50181">
    <property type="entry name" value="FBOX"/>
    <property type="match status" value="1"/>
</dbReference>
<name>A0AAV9UM01_9PEZI</name>
<reference evidence="2 3" key="1">
    <citation type="submission" date="2019-10" db="EMBL/GenBank/DDBJ databases">
        <authorList>
            <person name="Palmer J.M."/>
        </authorList>
    </citation>
    <scope>NUCLEOTIDE SEQUENCE [LARGE SCALE GENOMIC DNA]</scope>
    <source>
        <strain evidence="2 3">TWF730</strain>
    </source>
</reference>
<accession>A0AAV9UM01</accession>
<gene>
    <name evidence="2" type="ORF">TWF730_001658</name>
</gene>
<dbReference type="InterPro" id="IPR001810">
    <property type="entry name" value="F-box_dom"/>
</dbReference>
<dbReference type="SUPFAM" id="SSF52047">
    <property type="entry name" value="RNI-like"/>
    <property type="match status" value="1"/>
</dbReference>
<comment type="caution">
    <text evidence="2">The sequence shown here is derived from an EMBL/GenBank/DDBJ whole genome shotgun (WGS) entry which is preliminary data.</text>
</comment>
<dbReference type="Gene3D" id="3.80.10.10">
    <property type="entry name" value="Ribonuclease Inhibitor"/>
    <property type="match status" value="1"/>
</dbReference>
<evidence type="ECO:0000313" key="2">
    <source>
        <dbReference type="EMBL" id="KAK6342179.1"/>
    </source>
</evidence>
<evidence type="ECO:0000313" key="3">
    <source>
        <dbReference type="Proteomes" id="UP001373714"/>
    </source>
</evidence>